<sequence length="55" mass="6511">MGSVTRRGKNDRHFSFLFGTTGFNGFAGFSRVWHDDFVMRFTIYLRILITLFFLL</sequence>
<reference evidence="3" key="1">
    <citation type="journal article" date="2014" name="Proc. Natl. Acad. Sci. U.S.A.">
        <title>Extensive sampling of basidiomycete genomes demonstrates inadequacy of the white-rot/brown-rot paradigm for wood decay fungi.</title>
        <authorList>
            <person name="Riley R."/>
            <person name="Salamov A.A."/>
            <person name="Brown D.W."/>
            <person name="Nagy L.G."/>
            <person name="Floudas D."/>
            <person name="Held B.W."/>
            <person name="Levasseur A."/>
            <person name="Lombard V."/>
            <person name="Morin E."/>
            <person name="Otillar R."/>
            <person name="Lindquist E.A."/>
            <person name="Sun H."/>
            <person name="LaButti K.M."/>
            <person name="Schmutz J."/>
            <person name="Jabbour D."/>
            <person name="Luo H."/>
            <person name="Baker S.E."/>
            <person name="Pisabarro A.G."/>
            <person name="Walton J.D."/>
            <person name="Blanchette R.A."/>
            <person name="Henrissat B."/>
            <person name="Martin F."/>
            <person name="Cullen D."/>
            <person name="Hibbett D.S."/>
            <person name="Grigoriev I.V."/>
        </authorList>
    </citation>
    <scope>NUCLEOTIDE SEQUENCE [LARGE SCALE GENOMIC DNA]</scope>
    <source>
        <strain evidence="3">CBS 339.88</strain>
    </source>
</reference>
<gene>
    <name evidence="2" type="ORF">GALMADRAFT_269008</name>
</gene>
<keyword evidence="1" id="KW-0812">Transmembrane</keyword>
<feature type="transmembrane region" description="Helical" evidence="1">
    <location>
        <begin position="12"/>
        <end position="31"/>
    </location>
</feature>
<evidence type="ECO:0000256" key="1">
    <source>
        <dbReference type="SAM" id="Phobius"/>
    </source>
</evidence>
<evidence type="ECO:0000313" key="3">
    <source>
        <dbReference type="Proteomes" id="UP000027222"/>
    </source>
</evidence>
<feature type="transmembrane region" description="Helical" evidence="1">
    <location>
        <begin position="37"/>
        <end position="54"/>
    </location>
</feature>
<dbReference type="AlphaFoldDB" id="A0A067SUX0"/>
<keyword evidence="1" id="KW-0472">Membrane</keyword>
<organism evidence="2 3">
    <name type="scientific">Galerina marginata (strain CBS 339.88)</name>
    <dbReference type="NCBI Taxonomy" id="685588"/>
    <lineage>
        <taxon>Eukaryota</taxon>
        <taxon>Fungi</taxon>
        <taxon>Dikarya</taxon>
        <taxon>Basidiomycota</taxon>
        <taxon>Agaricomycotina</taxon>
        <taxon>Agaricomycetes</taxon>
        <taxon>Agaricomycetidae</taxon>
        <taxon>Agaricales</taxon>
        <taxon>Agaricineae</taxon>
        <taxon>Strophariaceae</taxon>
        <taxon>Galerina</taxon>
    </lineage>
</organism>
<dbReference type="HOGENOM" id="CLU_3032494_0_0_1"/>
<name>A0A067SUX0_GALM3</name>
<protein>
    <submittedName>
        <fullName evidence="2">Uncharacterized protein</fullName>
    </submittedName>
</protein>
<dbReference type="EMBL" id="KL142382">
    <property type="protein sequence ID" value="KDR74691.1"/>
    <property type="molecule type" value="Genomic_DNA"/>
</dbReference>
<dbReference type="Proteomes" id="UP000027222">
    <property type="component" value="Unassembled WGS sequence"/>
</dbReference>
<keyword evidence="1" id="KW-1133">Transmembrane helix</keyword>
<accession>A0A067SUX0</accession>
<keyword evidence="3" id="KW-1185">Reference proteome</keyword>
<evidence type="ECO:0000313" key="2">
    <source>
        <dbReference type="EMBL" id="KDR74691.1"/>
    </source>
</evidence>
<proteinExistence type="predicted"/>